<dbReference type="EMBL" id="CAJHIT010000006">
    <property type="protein sequence ID" value="CAD6502385.1"/>
    <property type="molecule type" value="Genomic_DNA"/>
</dbReference>
<gene>
    <name evidence="2" type="ORF">BGTH12_LOCUS3743</name>
</gene>
<proteinExistence type="predicted"/>
<feature type="signal peptide" evidence="1">
    <location>
        <begin position="1"/>
        <end position="21"/>
    </location>
</feature>
<evidence type="ECO:0000313" key="2">
    <source>
        <dbReference type="EMBL" id="CAD6502385.1"/>
    </source>
</evidence>
<keyword evidence="1" id="KW-0732">Signal</keyword>
<comment type="caution">
    <text evidence="2">The sequence shown here is derived from an EMBL/GenBank/DDBJ whole genome shotgun (WGS) entry which is preliminary data.</text>
</comment>
<protein>
    <submittedName>
        <fullName evidence="2">BgTH12-04977</fullName>
    </submittedName>
</protein>
<name>A0A9W4GG02_BLUGR</name>
<sequence length="78" mass="8490">MKLYLPKLLTLALFLVEPAAAGWGYDCKRHYFESSAVKEAIAEAVRSGAKMVKSRSVFGGSRYLVSLPLVPRSTGVSI</sequence>
<dbReference type="Proteomes" id="UP000683417">
    <property type="component" value="Unassembled WGS sequence"/>
</dbReference>
<evidence type="ECO:0000256" key="1">
    <source>
        <dbReference type="SAM" id="SignalP"/>
    </source>
</evidence>
<accession>A0A9W4GG02</accession>
<organism evidence="2 3">
    <name type="scientific">Blumeria graminis f. sp. triticale</name>
    <dbReference type="NCBI Taxonomy" id="1689686"/>
    <lineage>
        <taxon>Eukaryota</taxon>
        <taxon>Fungi</taxon>
        <taxon>Dikarya</taxon>
        <taxon>Ascomycota</taxon>
        <taxon>Pezizomycotina</taxon>
        <taxon>Leotiomycetes</taxon>
        <taxon>Erysiphales</taxon>
        <taxon>Erysiphaceae</taxon>
        <taxon>Blumeria</taxon>
    </lineage>
</organism>
<reference evidence="2" key="1">
    <citation type="submission" date="2020-10" db="EMBL/GenBank/DDBJ databases">
        <authorList>
            <person name="Muller C M."/>
        </authorList>
    </citation>
    <scope>NUCLEOTIDE SEQUENCE</scope>
    <source>
        <strain evidence="2">THUN-12</strain>
    </source>
</reference>
<feature type="chain" id="PRO_5040954026" evidence="1">
    <location>
        <begin position="22"/>
        <end position="78"/>
    </location>
</feature>
<evidence type="ECO:0000313" key="3">
    <source>
        <dbReference type="Proteomes" id="UP000683417"/>
    </source>
</evidence>
<dbReference type="AlphaFoldDB" id="A0A9W4GG02"/>